<dbReference type="InterPro" id="IPR043131">
    <property type="entry name" value="BCAT-like_N"/>
</dbReference>
<proteinExistence type="inferred from homology"/>
<protein>
    <recommendedName>
        <fullName evidence="5">Aminotransferase class IV</fullName>
    </recommendedName>
</protein>
<name>X0Y302_9ZZZZ</name>
<comment type="cofactor">
    <cofactor evidence="1">
        <name>pyridoxal 5'-phosphate</name>
        <dbReference type="ChEBI" id="CHEBI:597326"/>
    </cofactor>
</comment>
<dbReference type="InterPro" id="IPR043132">
    <property type="entry name" value="BCAT-like_C"/>
</dbReference>
<sequence>FSLKDHLDRLFFSAGSLSIENSYDKKYITDAIYKVLKANKLTEARLRLTLTGGPMAKSEEERRATLLITATKIQPYPAEYYKNGVLVVLCPFRQNPSEPIYGHKTTSYFCRMIGLKLAHQKRAAEALWFTIDNRLAEGCISNVFLVKDSALYTPPIVTPVLAGVARKTVCQIALKNSIKLVEKDLYIDDVLSADEMFLTNVIMQVMPVTAVEKHTVGSGKVGIMTRRLQKSFD</sequence>
<dbReference type="EMBL" id="BARS01051939">
    <property type="protein sequence ID" value="GAG50075.1"/>
    <property type="molecule type" value="Genomic_DNA"/>
</dbReference>
<dbReference type="FunFam" id="3.20.10.10:FF:000002">
    <property type="entry name" value="D-alanine aminotransferase"/>
    <property type="match status" value="1"/>
</dbReference>
<gene>
    <name evidence="4" type="ORF">S01H1_77295</name>
</gene>
<dbReference type="InterPro" id="IPR050571">
    <property type="entry name" value="Class-IV_PLP-Dep_Aminotrnsfr"/>
</dbReference>
<keyword evidence="3" id="KW-0663">Pyridoxal phosphate</keyword>
<evidence type="ECO:0000313" key="4">
    <source>
        <dbReference type="EMBL" id="GAG50075.1"/>
    </source>
</evidence>
<dbReference type="GO" id="GO:0003824">
    <property type="term" value="F:catalytic activity"/>
    <property type="evidence" value="ECO:0007669"/>
    <property type="project" value="InterPro"/>
</dbReference>
<dbReference type="PROSITE" id="PS00770">
    <property type="entry name" value="AA_TRANSFER_CLASS_4"/>
    <property type="match status" value="1"/>
</dbReference>
<dbReference type="PANTHER" id="PTHR42743:SF11">
    <property type="entry name" value="AMINODEOXYCHORISMATE LYASE"/>
    <property type="match status" value="1"/>
</dbReference>
<dbReference type="InterPro" id="IPR001544">
    <property type="entry name" value="Aminotrans_IV"/>
</dbReference>
<feature type="non-terminal residue" evidence="4">
    <location>
        <position position="1"/>
    </location>
</feature>
<dbReference type="InterPro" id="IPR018300">
    <property type="entry name" value="Aminotrans_IV_CS"/>
</dbReference>
<feature type="non-terminal residue" evidence="4">
    <location>
        <position position="233"/>
    </location>
</feature>
<dbReference type="SUPFAM" id="SSF56752">
    <property type="entry name" value="D-aminoacid aminotransferase-like PLP-dependent enzymes"/>
    <property type="match status" value="1"/>
</dbReference>
<reference evidence="4" key="1">
    <citation type="journal article" date="2014" name="Front. Microbiol.">
        <title>High frequency of phylogenetically diverse reductive dehalogenase-homologous genes in deep subseafloor sedimentary metagenomes.</title>
        <authorList>
            <person name="Kawai M."/>
            <person name="Futagami T."/>
            <person name="Toyoda A."/>
            <person name="Takaki Y."/>
            <person name="Nishi S."/>
            <person name="Hori S."/>
            <person name="Arai W."/>
            <person name="Tsubouchi T."/>
            <person name="Morono Y."/>
            <person name="Uchiyama I."/>
            <person name="Ito T."/>
            <person name="Fujiyama A."/>
            <person name="Inagaki F."/>
            <person name="Takami H."/>
        </authorList>
    </citation>
    <scope>NUCLEOTIDE SEQUENCE</scope>
    <source>
        <strain evidence="4">Expedition CK06-06</strain>
    </source>
</reference>
<dbReference type="AlphaFoldDB" id="X0Y302"/>
<dbReference type="GO" id="GO:0046394">
    <property type="term" value="P:carboxylic acid biosynthetic process"/>
    <property type="evidence" value="ECO:0007669"/>
    <property type="project" value="UniProtKB-ARBA"/>
</dbReference>
<dbReference type="CDD" id="cd00449">
    <property type="entry name" value="PLPDE_IV"/>
    <property type="match status" value="1"/>
</dbReference>
<comment type="similarity">
    <text evidence="2">Belongs to the class-IV pyridoxal-phosphate-dependent aminotransferase family.</text>
</comment>
<evidence type="ECO:0000256" key="3">
    <source>
        <dbReference type="ARBA" id="ARBA00022898"/>
    </source>
</evidence>
<comment type="caution">
    <text evidence="4">The sequence shown here is derived from an EMBL/GenBank/DDBJ whole genome shotgun (WGS) entry which is preliminary data.</text>
</comment>
<dbReference type="Gene3D" id="3.30.470.10">
    <property type="match status" value="1"/>
</dbReference>
<evidence type="ECO:0008006" key="5">
    <source>
        <dbReference type="Google" id="ProtNLM"/>
    </source>
</evidence>
<dbReference type="Gene3D" id="3.20.10.10">
    <property type="entry name" value="D-amino Acid Aminotransferase, subunit A, domain 2"/>
    <property type="match status" value="1"/>
</dbReference>
<dbReference type="GO" id="GO:0008652">
    <property type="term" value="P:amino acid biosynthetic process"/>
    <property type="evidence" value="ECO:0007669"/>
    <property type="project" value="UniProtKB-ARBA"/>
</dbReference>
<dbReference type="Pfam" id="PF01063">
    <property type="entry name" value="Aminotran_4"/>
    <property type="match status" value="1"/>
</dbReference>
<dbReference type="InterPro" id="IPR036038">
    <property type="entry name" value="Aminotransferase-like"/>
</dbReference>
<organism evidence="4">
    <name type="scientific">marine sediment metagenome</name>
    <dbReference type="NCBI Taxonomy" id="412755"/>
    <lineage>
        <taxon>unclassified sequences</taxon>
        <taxon>metagenomes</taxon>
        <taxon>ecological metagenomes</taxon>
    </lineage>
</organism>
<evidence type="ECO:0000256" key="1">
    <source>
        <dbReference type="ARBA" id="ARBA00001933"/>
    </source>
</evidence>
<accession>X0Y302</accession>
<dbReference type="PANTHER" id="PTHR42743">
    <property type="entry name" value="AMINO-ACID AMINOTRANSFERASE"/>
    <property type="match status" value="1"/>
</dbReference>
<evidence type="ECO:0000256" key="2">
    <source>
        <dbReference type="ARBA" id="ARBA00009320"/>
    </source>
</evidence>